<keyword evidence="2" id="KW-1185">Reference proteome</keyword>
<evidence type="ECO:0000313" key="2">
    <source>
        <dbReference type="Proteomes" id="UP000094329"/>
    </source>
</evidence>
<reference evidence="1 2" key="1">
    <citation type="submission" date="2016-08" db="EMBL/GenBank/DDBJ databases">
        <title>Draft genome sequence of Candidatus Piscirickettsia litoralis, from seawater.</title>
        <authorList>
            <person name="Wan X."/>
            <person name="Lee A.J."/>
            <person name="Hou S."/>
            <person name="Donachie S.P."/>
        </authorList>
    </citation>
    <scope>NUCLEOTIDE SEQUENCE [LARGE SCALE GENOMIC DNA]</scope>
    <source>
        <strain evidence="1 2">Y2</strain>
    </source>
</reference>
<protein>
    <recommendedName>
        <fullName evidence="3">DUF268 domain-containing protein</fullName>
    </recommendedName>
</protein>
<comment type="caution">
    <text evidence="1">The sequence shown here is derived from an EMBL/GenBank/DDBJ whole genome shotgun (WGS) entry which is preliminary data.</text>
</comment>
<evidence type="ECO:0008006" key="3">
    <source>
        <dbReference type="Google" id="ProtNLM"/>
    </source>
</evidence>
<dbReference type="SUPFAM" id="SSF53335">
    <property type="entry name" value="S-adenosyl-L-methionine-dependent methyltransferases"/>
    <property type="match status" value="1"/>
</dbReference>
<dbReference type="RefSeq" id="WP_069312447.1">
    <property type="nucleotide sequence ID" value="NZ_MDTU01000001.1"/>
</dbReference>
<proteinExistence type="predicted"/>
<organism evidence="1 2">
    <name type="scientific">Piscirickettsia litoralis</name>
    <dbReference type="NCBI Taxonomy" id="1891921"/>
    <lineage>
        <taxon>Bacteria</taxon>
        <taxon>Pseudomonadati</taxon>
        <taxon>Pseudomonadota</taxon>
        <taxon>Gammaproteobacteria</taxon>
        <taxon>Thiotrichales</taxon>
        <taxon>Piscirickettsiaceae</taxon>
        <taxon>Piscirickettsia</taxon>
    </lineage>
</organism>
<dbReference type="Proteomes" id="UP000094329">
    <property type="component" value="Unassembled WGS sequence"/>
</dbReference>
<sequence>MKKKIQQEQLKAITSGRIYGQPKKFYSAAPKKHIDIGSRIDGFISHLLVFRAVDVIDIRPMNSQIKNLSFIQDDATSLSNFKSDSIESISTLHAAEHFGLGRYGDPIDPSSHIKFINSLKRTLARDGKLYFAVPCGQEKLYFNAHRVFNPYTILTLFGELKLLEVSAVLDDGEFYENIDIDILAKQKFGCGLFEFTKI</sequence>
<dbReference type="InterPro" id="IPR029063">
    <property type="entry name" value="SAM-dependent_MTases_sf"/>
</dbReference>
<dbReference type="Gene3D" id="3.40.50.150">
    <property type="entry name" value="Vaccinia Virus protein VP39"/>
    <property type="match status" value="1"/>
</dbReference>
<dbReference type="InterPro" id="IPR004951">
    <property type="entry name" value="DUF268_CAE_spp"/>
</dbReference>
<name>A0ABX3A4Q7_9GAMM</name>
<gene>
    <name evidence="1" type="ORF">BGC07_06600</name>
</gene>
<dbReference type="Pfam" id="PF03269">
    <property type="entry name" value="DUF268"/>
    <property type="match status" value="1"/>
</dbReference>
<evidence type="ECO:0000313" key="1">
    <source>
        <dbReference type="EMBL" id="ODN42651.1"/>
    </source>
</evidence>
<accession>A0ABX3A4Q7</accession>
<dbReference type="EMBL" id="MDTU01000001">
    <property type="protein sequence ID" value="ODN42651.1"/>
    <property type="molecule type" value="Genomic_DNA"/>
</dbReference>